<dbReference type="Gene3D" id="1.20.1260.10">
    <property type="match status" value="1"/>
</dbReference>
<keyword evidence="6 8" id="KW-0503">Monooxygenase</keyword>
<gene>
    <name evidence="8" type="primary">coq7</name>
    <name evidence="9" type="ORF">FBY58_1585</name>
</gene>
<keyword evidence="5 8" id="KW-0408">Iron</keyword>
<feature type="binding site" evidence="8">
    <location>
        <position position="146"/>
    </location>
    <ligand>
        <name>Fe cation</name>
        <dbReference type="ChEBI" id="CHEBI:24875"/>
        <label>1</label>
    </ligand>
</feature>
<dbReference type="OrthoDB" id="7559360at2"/>
<feature type="binding site" evidence="8">
    <location>
        <position position="62"/>
    </location>
    <ligand>
        <name>Fe cation</name>
        <dbReference type="ChEBI" id="CHEBI:24875"/>
        <label>1</label>
    </ligand>
</feature>
<reference evidence="9 10" key="1">
    <citation type="submission" date="2019-06" db="EMBL/GenBank/DDBJ databases">
        <title>Genome sequencing of Zymomonas mobilis strains for genetic engineering and biofuel applications.</title>
        <authorList>
            <person name="Teravest M."/>
        </authorList>
    </citation>
    <scope>NUCLEOTIDE SEQUENCE [LARGE SCALE GENOMIC DNA]</scope>
    <source>
        <strain evidence="9 10">AN0101</strain>
    </source>
</reference>
<dbReference type="InterPro" id="IPR012347">
    <property type="entry name" value="Ferritin-like"/>
</dbReference>
<feature type="binding site" evidence="8">
    <location>
        <position position="62"/>
    </location>
    <ligand>
        <name>Fe cation</name>
        <dbReference type="ChEBI" id="CHEBI:24875"/>
        <label>2</label>
    </ligand>
</feature>
<feature type="binding site" evidence="8">
    <location>
        <position position="30"/>
    </location>
    <ligand>
        <name>Fe cation</name>
        <dbReference type="ChEBI" id="CHEBI:24875"/>
        <label>1</label>
    </ligand>
</feature>
<feature type="binding site" evidence="8">
    <location>
        <position position="65"/>
    </location>
    <ligand>
        <name>Fe cation</name>
        <dbReference type="ChEBI" id="CHEBI:24875"/>
        <label>1</label>
    </ligand>
</feature>
<dbReference type="Proteomes" id="UP000316887">
    <property type="component" value="Unassembled WGS sequence"/>
</dbReference>
<keyword evidence="9" id="KW-0830">Ubiquinone</keyword>
<evidence type="ECO:0000256" key="3">
    <source>
        <dbReference type="ARBA" id="ARBA00022723"/>
    </source>
</evidence>
<dbReference type="GO" id="GO:0005886">
    <property type="term" value="C:plasma membrane"/>
    <property type="evidence" value="ECO:0007669"/>
    <property type="project" value="UniProtKB-SubCell"/>
</dbReference>
<dbReference type="PANTHER" id="PTHR11237">
    <property type="entry name" value="COENZYME Q10 BIOSYNTHESIS PROTEIN 7"/>
    <property type="match status" value="1"/>
</dbReference>
<dbReference type="SUPFAM" id="SSF47240">
    <property type="entry name" value="Ferritin-like"/>
    <property type="match status" value="1"/>
</dbReference>
<keyword evidence="2 8" id="KW-0831">Ubiquinone biosynthesis</keyword>
<keyword evidence="4 8" id="KW-0560">Oxidoreductase</keyword>
<dbReference type="GO" id="GO:0008682">
    <property type="term" value="F:3-demethoxyubiquinol 3-hydroxylase activity"/>
    <property type="evidence" value="ECO:0007669"/>
    <property type="project" value="UniProtKB-EC"/>
</dbReference>
<evidence type="ECO:0000256" key="7">
    <source>
        <dbReference type="ARBA" id="ARBA00023136"/>
    </source>
</evidence>
<dbReference type="HAMAP" id="MF_01658">
    <property type="entry name" value="COQ7"/>
    <property type="match status" value="1"/>
</dbReference>
<dbReference type="Pfam" id="PF03232">
    <property type="entry name" value="COQ7"/>
    <property type="match status" value="1"/>
</dbReference>
<dbReference type="EMBL" id="VFOF01000001">
    <property type="protein sequence ID" value="TQL17971.1"/>
    <property type="molecule type" value="Genomic_DNA"/>
</dbReference>
<keyword evidence="7 8" id="KW-0472">Membrane</keyword>
<dbReference type="InterPro" id="IPR009078">
    <property type="entry name" value="Ferritin-like_SF"/>
</dbReference>
<dbReference type="UniPathway" id="UPA00232"/>
<dbReference type="AlphaFoldDB" id="A0A542W320"/>
<evidence type="ECO:0000256" key="1">
    <source>
        <dbReference type="ARBA" id="ARBA00004749"/>
    </source>
</evidence>
<evidence type="ECO:0000256" key="4">
    <source>
        <dbReference type="ARBA" id="ARBA00023002"/>
    </source>
</evidence>
<dbReference type="CDD" id="cd01042">
    <property type="entry name" value="DMQH"/>
    <property type="match status" value="1"/>
</dbReference>
<comment type="subcellular location">
    <subcellularLocation>
        <location evidence="8">Cell membrane</location>
        <topology evidence="8">Peripheral membrane protein</topology>
    </subcellularLocation>
</comment>
<protein>
    <recommendedName>
        <fullName evidence="8">3-demethoxyubiquinol 3-hydroxylase</fullName>
        <shortName evidence="8">DMQ hydroxylase</shortName>
        <ecNumber evidence="8">1.14.99.60</ecNumber>
    </recommendedName>
    <alternativeName>
        <fullName evidence="8">2-nonaprenyl-3-methyl-6-methoxy-1,4-benzoquinol hydroxylase</fullName>
    </alternativeName>
</protein>
<dbReference type="GO" id="GO:0006744">
    <property type="term" value="P:ubiquinone biosynthetic process"/>
    <property type="evidence" value="ECO:0007669"/>
    <property type="project" value="UniProtKB-UniRule"/>
</dbReference>
<dbReference type="RefSeq" id="WP_141920415.1">
    <property type="nucleotide sequence ID" value="NZ_VFOF01000001.1"/>
</dbReference>
<comment type="catalytic activity">
    <reaction evidence="8">
        <text>a 5-methoxy-2-methyl-3-(all-trans-polyprenyl)benzene-1,4-diol + AH2 + O2 = a 3-demethylubiquinol + A + H2O</text>
        <dbReference type="Rhea" id="RHEA:50908"/>
        <dbReference type="Rhea" id="RHEA-COMP:10859"/>
        <dbReference type="Rhea" id="RHEA-COMP:10914"/>
        <dbReference type="ChEBI" id="CHEBI:13193"/>
        <dbReference type="ChEBI" id="CHEBI:15377"/>
        <dbReference type="ChEBI" id="CHEBI:15379"/>
        <dbReference type="ChEBI" id="CHEBI:17499"/>
        <dbReference type="ChEBI" id="CHEBI:84167"/>
        <dbReference type="ChEBI" id="CHEBI:84422"/>
        <dbReference type="EC" id="1.14.99.60"/>
    </reaction>
</comment>
<keyword evidence="3 8" id="KW-0479">Metal-binding</keyword>
<feature type="binding site" evidence="8">
    <location>
        <position position="146"/>
    </location>
    <ligand>
        <name>Fe cation</name>
        <dbReference type="ChEBI" id="CHEBI:24875"/>
        <label>2</label>
    </ligand>
</feature>
<name>A0A542W320_ZYMMB</name>
<evidence type="ECO:0000256" key="6">
    <source>
        <dbReference type="ARBA" id="ARBA00023033"/>
    </source>
</evidence>
<proteinExistence type="inferred from homology"/>
<feature type="binding site" evidence="8">
    <location>
        <position position="114"/>
    </location>
    <ligand>
        <name>Fe cation</name>
        <dbReference type="ChEBI" id="CHEBI:24875"/>
        <label>2</label>
    </ligand>
</feature>
<dbReference type="PANTHER" id="PTHR11237:SF4">
    <property type="entry name" value="5-DEMETHOXYUBIQUINONE HYDROXYLASE, MITOCHONDRIAL"/>
    <property type="match status" value="1"/>
</dbReference>
<evidence type="ECO:0000256" key="8">
    <source>
        <dbReference type="HAMAP-Rule" id="MF_01658"/>
    </source>
</evidence>
<comment type="caution">
    <text evidence="9">The sequence shown here is derived from an EMBL/GenBank/DDBJ whole genome shotgun (WGS) entry which is preliminary data.</text>
</comment>
<comment type="similarity">
    <text evidence="8">Belongs to the COQ7 family.</text>
</comment>
<evidence type="ECO:0000256" key="5">
    <source>
        <dbReference type="ARBA" id="ARBA00023004"/>
    </source>
</evidence>
<evidence type="ECO:0000313" key="10">
    <source>
        <dbReference type="Proteomes" id="UP000316887"/>
    </source>
</evidence>
<accession>A0A542W320</accession>
<feature type="binding site" evidence="8">
    <location>
        <position position="149"/>
    </location>
    <ligand>
        <name>Fe cation</name>
        <dbReference type="ChEBI" id="CHEBI:24875"/>
        <label>2</label>
    </ligand>
</feature>
<dbReference type="InterPro" id="IPR011566">
    <property type="entry name" value="Ubq_synth_Coq7"/>
</dbReference>
<dbReference type="GO" id="GO:0046872">
    <property type="term" value="F:metal ion binding"/>
    <property type="evidence" value="ECO:0007669"/>
    <property type="project" value="UniProtKB-KW"/>
</dbReference>
<comment type="function">
    <text evidence="8">Catalyzes the hydroxylation of 2-nonaprenyl-3-methyl-6-methoxy-1,4-benzoquinol during ubiquinone biosynthesis.</text>
</comment>
<organism evidence="9 10">
    <name type="scientific">Zymomonas mobilis</name>
    <dbReference type="NCBI Taxonomy" id="542"/>
    <lineage>
        <taxon>Bacteria</taxon>
        <taxon>Pseudomonadati</taxon>
        <taxon>Pseudomonadota</taxon>
        <taxon>Alphaproteobacteria</taxon>
        <taxon>Sphingomonadales</taxon>
        <taxon>Zymomonadaceae</taxon>
        <taxon>Zymomonas</taxon>
    </lineage>
</organism>
<evidence type="ECO:0000313" key="9">
    <source>
        <dbReference type="EMBL" id="TQL17971.1"/>
    </source>
</evidence>
<dbReference type="EC" id="1.14.99.60" evidence="8"/>
<comment type="pathway">
    <text evidence="1 8">Cofactor biosynthesis; ubiquinone biosynthesis.</text>
</comment>
<evidence type="ECO:0000256" key="2">
    <source>
        <dbReference type="ARBA" id="ARBA00022688"/>
    </source>
</evidence>
<keyword evidence="8" id="KW-1003">Cell membrane</keyword>
<comment type="cofactor">
    <cofactor evidence="8">
        <name>Fe cation</name>
        <dbReference type="ChEBI" id="CHEBI:24875"/>
    </cofactor>
    <text evidence="8">Binds 2 iron ions per subunit.</text>
</comment>
<sequence>MSELSSQTPLETKISKKERDSMIRVDHAGEYGAIRIYAGQLAIMGDRTGRLSKMITRMAAQEDRHFAGFEKLIQERNVRPTLFQPVWKIAGFALGAATALIGPKTAMACTAAVESEIDEHYKSQMEKLGSDDNQLKNMIADYREDELEHRRHAIEEGAEHIPAYPVFYSLVRLGCRAAIELSKRF</sequence>